<feature type="compositionally biased region" description="Polar residues" evidence="1">
    <location>
        <begin position="329"/>
        <end position="339"/>
    </location>
</feature>
<feature type="compositionally biased region" description="Polar residues" evidence="1">
    <location>
        <begin position="159"/>
        <end position="170"/>
    </location>
</feature>
<evidence type="ECO:0000313" key="3">
    <source>
        <dbReference type="Proteomes" id="UP000325902"/>
    </source>
</evidence>
<dbReference type="EMBL" id="VCHE01000016">
    <property type="protein sequence ID" value="KAB2577563.1"/>
    <property type="molecule type" value="Genomic_DNA"/>
</dbReference>
<protein>
    <submittedName>
        <fullName evidence="2">Uncharacterized protein</fullName>
    </submittedName>
</protein>
<feature type="compositionally biased region" description="Polar residues" evidence="1">
    <location>
        <begin position="48"/>
        <end position="60"/>
    </location>
</feature>
<organism evidence="2 3">
    <name type="scientific">Lasiodiplodia theobromae</name>
    <dbReference type="NCBI Taxonomy" id="45133"/>
    <lineage>
        <taxon>Eukaryota</taxon>
        <taxon>Fungi</taxon>
        <taxon>Dikarya</taxon>
        <taxon>Ascomycota</taxon>
        <taxon>Pezizomycotina</taxon>
        <taxon>Dothideomycetes</taxon>
        <taxon>Dothideomycetes incertae sedis</taxon>
        <taxon>Botryosphaeriales</taxon>
        <taxon>Botryosphaeriaceae</taxon>
        <taxon>Lasiodiplodia</taxon>
    </lineage>
</organism>
<keyword evidence="3" id="KW-1185">Reference proteome</keyword>
<sequence length="339" mass="36585">MPVVDRVTDWRLPSPSSTPKSATFPDASLQTPRTDSFPSHFLEAWSTPRANVQQTPSQTPLFPRTRERDRPLSSYSHKSQDPEDPEFHINHYSPNPNLPLPPVEPSRRLASSPTPLKSGQSNIRPTQSLAASSMDPSQMQTPPPTRDASSSRKRGQDGQPLSFNTPSTIYSRRDSAPAIPGSHFGQDSNVPIFPNMQFTPEMTRFSNAGPSTAPGPSRAGIFFNPSSSGEMMHFDTAPAQDDPFGFAAGNSHNMFQWPSLTPTNTSRVDSASMAVADDAWTQTPSMLATTSSDLQNITGSGAAILDDPFVPTTSGVDPRCVEEGGGGRQAQTTGDDQRS</sequence>
<name>A0A5N5DI94_9PEZI</name>
<dbReference type="Proteomes" id="UP000325902">
    <property type="component" value="Unassembled WGS sequence"/>
</dbReference>
<proteinExistence type="predicted"/>
<comment type="caution">
    <text evidence="2">The sequence shown here is derived from an EMBL/GenBank/DDBJ whole genome shotgun (WGS) entry which is preliminary data.</text>
</comment>
<feature type="compositionally biased region" description="Basic and acidic residues" evidence="1">
    <location>
        <begin position="78"/>
        <end position="89"/>
    </location>
</feature>
<evidence type="ECO:0000256" key="1">
    <source>
        <dbReference type="SAM" id="MobiDB-lite"/>
    </source>
</evidence>
<feature type="compositionally biased region" description="Polar residues" evidence="1">
    <location>
        <begin position="28"/>
        <end position="37"/>
    </location>
</feature>
<evidence type="ECO:0000313" key="2">
    <source>
        <dbReference type="EMBL" id="KAB2577563.1"/>
    </source>
</evidence>
<gene>
    <name evidence="2" type="ORF">DBV05_g3800</name>
</gene>
<dbReference type="AlphaFoldDB" id="A0A5N5DI94"/>
<reference evidence="2 3" key="1">
    <citation type="journal article" date="2019" name="Sci. Rep.">
        <title>A multi-omics analysis of the grapevine pathogen Lasiodiplodia theobromae reveals that temperature affects the expression of virulence- and pathogenicity-related genes.</title>
        <authorList>
            <person name="Felix C."/>
            <person name="Meneses R."/>
            <person name="Goncalves M.F.M."/>
            <person name="Tilleman L."/>
            <person name="Duarte A.S."/>
            <person name="Jorrin-Novo J.V."/>
            <person name="Van de Peer Y."/>
            <person name="Deforce D."/>
            <person name="Van Nieuwerburgh F."/>
            <person name="Esteves A.C."/>
            <person name="Alves A."/>
        </authorList>
    </citation>
    <scope>NUCLEOTIDE SEQUENCE [LARGE SCALE GENOMIC DNA]</scope>
    <source>
        <strain evidence="2 3">LA-SOL3</strain>
    </source>
</reference>
<feature type="region of interest" description="Disordered" evidence="1">
    <location>
        <begin position="1"/>
        <end position="190"/>
    </location>
</feature>
<dbReference type="OrthoDB" id="436852at2759"/>
<feature type="region of interest" description="Disordered" evidence="1">
    <location>
        <begin position="302"/>
        <end position="339"/>
    </location>
</feature>
<feature type="compositionally biased region" description="Polar residues" evidence="1">
    <location>
        <begin position="109"/>
        <end position="140"/>
    </location>
</feature>
<accession>A0A5N5DI94</accession>